<evidence type="ECO:0000259" key="4">
    <source>
        <dbReference type="PROSITE" id="PS01124"/>
    </source>
</evidence>
<evidence type="ECO:0000313" key="6">
    <source>
        <dbReference type="Proteomes" id="UP000774750"/>
    </source>
</evidence>
<dbReference type="Pfam" id="PF12833">
    <property type="entry name" value="HTH_18"/>
    <property type="match status" value="1"/>
</dbReference>
<dbReference type="AlphaFoldDB" id="A0A938X5E3"/>
<evidence type="ECO:0000256" key="1">
    <source>
        <dbReference type="ARBA" id="ARBA00023015"/>
    </source>
</evidence>
<dbReference type="EMBL" id="JACJKY010000004">
    <property type="protein sequence ID" value="MBM6920148.1"/>
    <property type="molecule type" value="Genomic_DNA"/>
</dbReference>
<dbReference type="InterPro" id="IPR009057">
    <property type="entry name" value="Homeodomain-like_sf"/>
</dbReference>
<dbReference type="InterPro" id="IPR018060">
    <property type="entry name" value="HTH_AraC"/>
</dbReference>
<dbReference type="RefSeq" id="WP_204444662.1">
    <property type="nucleotide sequence ID" value="NZ_JACJKY010000004.1"/>
</dbReference>
<comment type="caution">
    <text evidence="5">The sequence shown here is derived from an EMBL/GenBank/DDBJ whole genome shotgun (WGS) entry which is preliminary data.</text>
</comment>
<evidence type="ECO:0000256" key="3">
    <source>
        <dbReference type="ARBA" id="ARBA00023163"/>
    </source>
</evidence>
<reference evidence="5" key="1">
    <citation type="submission" date="2020-08" db="EMBL/GenBank/DDBJ databases">
        <authorList>
            <person name="Cejkova D."/>
            <person name="Kubasova T."/>
            <person name="Jahodarova E."/>
            <person name="Rychlik I."/>
        </authorList>
    </citation>
    <scope>NUCLEOTIDE SEQUENCE</scope>
    <source>
        <strain evidence="5">An559</strain>
    </source>
</reference>
<dbReference type="PANTHER" id="PTHR43280">
    <property type="entry name" value="ARAC-FAMILY TRANSCRIPTIONAL REGULATOR"/>
    <property type="match status" value="1"/>
</dbReference>
<dbReference type="SUPFAM" id="SSF46689">
    <property type="entry name" value="Homeodomain-like"/>
    <property type="match status" value="2"/>
</dbReference>
<gene>
    <name evidence="5" type="ORF">H6A12_03110</name>
</gene>
<evidence type="ECO:0000313" key="5">
    <source>
        <dbReference type="EMBL" id="MBM6920148.1"/>
    </source>
</evidence>
<dbReference type="SMART" id="SM00342">
    <property type="entry name" value="HTH_ARAC"/>
    <property type="match status" value="1"/>
</dbReference>
<dbReference type="GO" id="GO:0043565">
    <property type="term" value="F:sequence-specific DNA binding"/>
    <property type="evidence" value="ECO:0007669"/>
    <property type="project" value="InterPro"/>
</dbReference>
<feature type="domain" description="HTH araC/xylS-type" evidence="4">
    <location>
        <begin position="74"/>
        <end position="171"/>
    </location>
</feature>
<dbReference type="Proteomes" id="UP000774750">
    <property type="component" value="Unassembled WGS sequence"/>
</dbReference>
<proteinExistence type="predicted"/>
<accession>A0A938X5E3</accession>
<protein>
    <submittedName>
        <fullName evidence="5">Helix-turn-helix transcriptional regulator</fullName>
    </submittedName>
</protein>
<keyword evidence="2" id="KW-0238">DNA-binding</keyword>
<keyword evidence="3" id="KW-0804">Transcription</keyword>
<dbReference type="GO" id="GO:0003700">
    <property type="term" value="F:DNA-binding transcription factor activity"/>
    <property type="evidence" value="ECO:0007669"/>
    <property type="project" value="InterPro"/>
</dbReference>
<reference evidence="5" key="2">
    <citation type="journal article" date="2021" name="Sci. Rep.">
        <title>The distribution of antibiotic resistance genes in chicken gut microbiota commensals.</title>
        <authorList>
            <person name="Juricova H."/>
            <person name="Matiasovicova J."/>
            <person name="Kubasova T."/>
            <person name="Cejkova D."/>
            <person name="Rychlik I."/>
        </authorList>
    </citation>
    <scope>NUCLEOTIDE SEQUENCE</scope>
    <source>
        <strain evidence="5">An559</strain>
    </source>
</reference>
<evidence type="ECO:0000256" key="2">
    <source>
        <dbReference type="ARBA" id="ARBA00023125"/>
    </source>
</evidence>
<keyword evidence="1" id="KW-0805">Transcription regulation</keyword>
<dbReference type="PANTHER" id="PTHR43280:SF2">
    <property type="entry name" value="HTH-TYPE TRANSCRIPTIONAL REGULATOR EXSA"/>
    <property type="match status" value="1"/>
</dbReference>
<dbReference type="Gene3D" id="1.10.10.60">
    <property type="entry name" value="Homeodomain-like"/>
    <property type="match status" value="2"/>
</dbReference>
<keyword evidence="6" id="KW-1185">Reference proteome</keyword>
<name>A0A938X5E3_9FIRM</name>
<sequence length="176" mass="19517">MLSVCTDILPDLIDEIVSFDCKAHPIVRAVFKAIDAAIARGKSSAEPLVSSLSEVLLTYADQCGVIRKNSKGLGLAVSYIASHFSEEISVETLSALCGYHEKYFIRLFSEVFGRSPYQYLIHYRLNRSCYLLKAGVSVTETSYACGYKDAKSFCRAFHRMFGITPGTYGSSKWIVP</sequence>
<organism evidence="5 6">
    <name type="scientific">Merdimmobilis hominis</name>
    <dbReference type="NCBI Taxonomy" id="2897707"/>
    <lineage>
        <taxon>Bacteria</taxon>
        <taxon>Bacillati</taxon>
        <taxon>Bacillota</taxon>
        <taxon>Clostridia</taxon>
        <taxon>Eubacteriales</taxon>
        <taxon>Oscillospiraceae</taxon>
        <taxon>Merdimmobilis</taxon>
    </lineage>
</organism>
<dbReference type="PROSITE" id="PS01124">
    <property type="entry name" value="HTH_ARAC_FAMILY_2"/>
    <property type="match status" value="1"/>
</dbReference>